<name>A0A096BMC1_9BACT</name>
<dbReference type="Proteomes" id="UP000029525">
    <property type="component" value="Unassembled WGS sequence"/>
</dbReference>
<evidence type="ECO:0000313" key="2">
    <source>
        <dbReference type="Proteomes" id="UP000029525"/>
    </source>
</evidence>
<accession>A0A096BMC1</accession>
<dbReference type="AlphaFoldDB" id="A0A096BMC1"/>
<gene>
    <name evidence="1" type="ORF">HMPREF0647_08885</name>
</gene>
<protein>
    <submittedName>
        <fullName evidence="1">Uncharacterized protein</fullName>
    </submittedName>
</protein>
<proteinExistence type="predicted"/>
<evidence type="ECO:0000313" key="1">
    <source>
        <dbReference type="EMBL" id="KGF43812.1"/>
    </source>
</evidence>
<reference evidence="1 2" key="1">
    <citation type="submission" date="2014-07" db="EMBL/GenBank/DDBJ databases">
        <authorList>
            <person name="McCorrison J."/>
            <person name="Sanka R."/>
            <person name="Torralba M."/>
            <person name="Gillis M."/>
            <person name="Haft D.H."/>
            <person name="Methe B."/>
            <person name="Sutton G."/>
            <person name="Nelson K.E."/>
        </authorList>
    </citation>
    <scope>NUCLEOTIDE SEQUENCE [LARGE SCALE GENOMIC DNA]</scope>
    <source>
        <strain evidence="1 2">DNF00320</strain>
    </source>
</reference>
<dbReference type="OrthoDB" id="1068880at2"/>
<organism evidence="1 2">
    <name type="scientific">Prevotella bivia DNF00320</name>
    <dbReference type="NCBI Taxonomy" id="1401068"/>
    <lineage>
        <taxon>Bacteria</taxon>
        <taxon>Pseudomonadati</taxon>
        <taxon>Bacteroidota</taxon>
        <taxon>Bacteroidia</taxon>
        <taxon>Bacteroidales</taxon>
        <taxon>Prevotellaceae</taxon>
        <taxon>Prevotella</taxon>
    </lineage>
</organism>
<dbReference type="EMBL" id="JRNQ01000064">
    <property type="protein sequence ID" value="KGF43812.1"/>
    <property type="molecule type" value="Genomic_DNA"/>
</dbReference>
<sequence length="199" mass="21939">MEIVVLAGLSLKPQQSRPVGHIVETCISNMIKMKKTYFMIVAMTACLSLPVMFSSCGSNHDDGIEAINSENSVVRMELSLSGDYAQFKPFVSFHTFDLKGKGMDIHTSTGKDVNMVWDFTYEDSPFSTASAQIKGSYSAFNATLILSNADVQDGKVSVQAKMYKDEKVIRHHTLDIDVLPTDGNISISYSPEDGFTKMN</sequence>
<comment type="caution">
    <text evidence="1">The sequence shown here is derived from an EMBL/GenBank/DDBJ whole genome shotgun (WGS) entry which is preliminary data.</text>
</comment>